<dbReference type="EMBL" id="JBBNIN010000003">
    <property type="protein sequence ID" value="MEQ2710161.1"/>
    <property type="molecule type" value="Genomic_DNA"/>
</dbReference>
<keyword evidence="4" id="KW-1185">Reference proteome</keyword>
<organism evidence="3 4">
    <name type="scientific">Anaerostipes amylophilus</name>
    <dbReference type="NCBI Taxonomy" id="2981779"/>
    <lineage>
        <taxon>Bacteria</taxon>
        <taxon>Bacillati</taxon>
        <taxon>Bacillota</taxon>
        <taxon>Clostridia</taxon>
        <taxon>Lachnospirales</taxon>
        <taxon>Lachnospiraceae</taxon>
        <taxon>Anaerostipes</taxon>
    </lineage>
</organism>
<feature type="domain" description="HTH cro/C1-type" evidence="2">
    <location>
        <begin position="9"/>
        <end position="63"/>
    </location>
</feature>
<dbReference type="PANTHER" id="PTHR46558:SF13">
    <property type="entry name" value="HTH-TYPE TRANSCRIPTIONAL REGULATOR IMMR"/>
    <property type="match status" value="1"/>
</dbReference>
<name>A0ABV1ISJ7_9FIRM</name>
<dbReference type="RefSeq" id="WP_022374764.1">
    <property type="nucleotide sequence ID" value="NZ_JBBNIN010000003.1"/>
</dbReference>
<dbReference type="PANTHER" id="PTHR46558">
    <property type="entry name" value="TRACRIPTIONAL REGULATORY PROTEIN-RELATED-RELATED"/>
    <property type="match status" value="1"/>
</dbReference>
<protein>
    <submittedName>
        <fullName evidence="3">Helix-turn-helix transcriptional regulator</fullName>
    </submittedName>
</protein>
<dbReference type="Gene3D" id="1.10.260.40">
    <property type="entry name" value="lambda repressor-like DNA-binding domains"/>
    <property type="match status" value="1"/>
</dbReference>
<proteinExistence type="predicted"/>
<dbReference type="InterPro" id="IPR001387">
    <property type="entry name" value="Cro/C1-type_HTH"/>
</dbReference>
<evidence type="ECO:0000313" key="4">
    <source>
        <dbReference type="Proteomes" id="UP001482154"/>
    </source>
</evidence>
<evidence type="ECO:0000313" key="3">
    <source>
        <dbReference type="EMBL" id="MEQ2710161.1"/>
    </source>
</evidence>
<dbReference type="SUPFAM" id="SSF47413">
    <property type="entry name" value="lambda repressor-like DNA-binding domains"/>
    <property type="match status" value="1"/>
</dbReference>
<gene>
    <name evidence="3" type="ORF">AAAU51_03095</name>
</gene>
<accession>A0ABV1ISJ7</accession>
<dbReference type="CDD" id="cd00093">
    <property type="entry name" value="HTH_XRE"/>
    <property type="match status" value="1"/>
</dbReference>
<evidence type="ECO:0000259" key="2">
    <source>
        <dbReference type="PROSITE" id="PS50943"/>
    </source>
</evidence>
<dbReference type="InterPro" id="IPR010982">
    <property type="entry name" value="Lambda_DNA-bd_dom_sf"/>
</dbReference>
<dbReference type="SMART" id="SM00530">
    <property type="entry name" value="HTH_XRE"/>
    <property type="match status" value="1"/>
</dbReference>
<evidence type="ECO:0000256" key="1">
    <source>
        <dbReference type="ARBA" id="ARBA00023125"/>
    </source>
</evidence>
<comment type="caution">
    <text evidence="3">The sequence shown here is derived from an EMBL/GenBank/DDBJ whole genome shotgun (WGS) entry which is preliminary data.</text>
</comment>
<keyword evidence="1" id="KW-0238">DNA-binding</keyword>
<sequence length="97" mass="10882">MIQGLAERLKKLREKYHYSQKDVAKQLNISPSIVSGYETGERTPSAEKLLALSSLYHCSTDYLLGRTSENPETIIPVDHLNPDQINALLHLISSMNS</sequence>
<dbReference type="PROSITE" id="PS50943">
    <property type="entry name" value="HTH_CROC1"/>
    <property type="match status" value="1"/>
</dbReference>
<reference evidence="3 4" key="1">
    <citation type="submission" date="2024-04" db="EMBL/GenBank/DDBJ databases">
        <title>Human intestinal bacterial collection.</title>
        <authorList>
            <person name="Pauvert C."/>
            <person name="Hitch T.C.A."/>
            <person name="Clavel T."/>
        </authorList>
    </citation>
    <scope>NUCLEOTIDE SEQUENCE [LARGE SCALE GENOMIC DNA]</scope>
    <source>
        <strain evidence="3 4">CLA-AA-H249</strain>
    </source>
</reference>
<dbReference type="Proteomes" id="UP001482154">
    <property type="component" value="Unassembled WGS sequence"/>
</dbReference>
<dbReference type="Pfam" id="PF01381">
    <property type="entry name" value="HTH_3"/>
    <property type="match status" value="1"/>
</dbReference>